<feature type="compositionally biased region" description="Polar residues" evidence="2">
    <location>
        <begin position="366"/>
        <end position="384"/>
    </location>
</feature>
<evidence type="ECO:0000313" key="4">
    <source>
        <dbReference type="Proteomes" id="UP000073492"/>
    </source>
</evidence>
<feature type="coiled-coil region" evidence="1">
    <location>
        <begin position="445"/>
        <end position="479"/>
    </location>
</feature>
<comment type="caution">
    <text evidence="3">The sequence shown here is derived from an EMBL/GenBank/DDBJ whole genome shotgun (WGS) entry which is preliminary data.</text>
</comment>
<feature type="region of interest" description="Disordered" evidence="2">
    <location>
        <begin position="318"/>
        <end position="384"/>
    </location>
</feature>
<protein>
    <submittedName>
        <fullName evidence="3">Uncharacterized protein</fullName>
    </submittedName>
</protein>
<feature type="region of interest" description="Disordered" evidence="2">
    <location>
        <begin position="28"/>
        <end position="60"/>
    </location>
</feature>
<feature type="compositionally biased region" description="Low complexity" evidence="2">
    <location>
        <begin position="45"/>
        <end position="54"/>
    </location>
</feature>
<feature type="compositionally biased region" description="Polar residues" evidence="2">
    <location>
        <begin position="323"/>
        <end position="358"/>
    </location>
</feature>
<evidence type="ECO:0000256" key="2">
    <source>
        <dbReference type="SAM" id="MobiDB-lite"/>
    </source>
</evidence>
<evidence type="ECO:0000313" key="3">
    <source>
        <dbReference type="EMBL" id="KXT09219.1"/>
    </source>
</evidence>
<proteinExistence type="predicted"/>
<dbReference type="Proteomes" id="UP000073492">
    <property type="component" value="Unassembled WGS sequence"/>
</dbReference>
<keyword evidence="1" id="KW-0175">Coiled coil</keyword>
<keyword evidence="4" id="KW-1185">Reference proteome</keyword>
<reference evidence="3 4" key="1">
    <citation type="submission" date="2015-07" db="EMBL/GenBank/DDBJ databases">
        <title>Comparative genomics of the Sigatoka disease complex on banana suggests a link between parallel evolutionary changes in Pseudocercospora fijiensis and Pseudocercospora eumusae and increased virulence on the banana host.</title>
        <authorList>
            <person name="Chang T.-C."/>
            <person name="Salvucci A."/>
            <person name="Crous P.W."/>
            <person name="Stergiopoulos I."/>
        </authorList>
    </citation>
    <scope>NUCLEOTIDE SEQUENCE [LARGE SCALE GENOMIC DNA]</scope>
    <source>
        <strain evidence="3 4">CBS 116634</strain>
    </source>
</reference>
<organism evidence="3 4">
    <name type="scientific">Pseudocercospora musae</name>
    <dbReference type="NCBI Taxonomy" id="113226"/>
    <lineage>
        <taxon>Eukaryota</taxon>
        <taxon>Fungi</taxon>
        <taxon>Dikarya</taxon>
        <taxon>Ascomycota</taxon>
        <taxon>Pezizomycotina</taxon>
        <taxon>Dothideomycetes</taxon>
        <taxon>Dothideomycetidae</taxon>
        <taxon>Mycosphaerellales</taxon>
        <taxon>Mycosphaerellaceae</taxon>
        <taxon>Pseudocercospora</taxon>
    </lineage>
</organism>
<name>A0A139I3F5_9PEZI</name>
<feature type="compositionally biased region" description="Polar residues" evidence="2">
    <location>
        <begin position="34"/>
        <end position="44"/>
    </location>
</feature>
<dbReference type="AlphaFoldDB" id="A0A139I3F5"/>
<evidence type="ECO:0000256" key="1">
    <source>
        <dbReference type="SAM" id="Coils"/>
    </source>
</evidence>
<sequence length="541" mass="60030">MFSSRVGHDAQHRVDGNRVRWQSHTFVPVPDKTAMNTEETLQNKNSSAGASSNGPLLPARDSQQRGIWVGYASPRSQKAASGFDCPIRAGPDGRQKCGWRPRDGTDGFVTMSRVREHVAFHGLICPDCGNCFRASKRWKQHRDYRRRNGVCLKCGYDTSKPQHPLELNSHRIDHFFKSQPQNGPAKRQEEMWLEGFMALFPNWREHFTELPSALYRLNVQREAEAQTIPNLDSSPISSDIASPCATGSQCGSQCPKGWSQESMDPGSVMSIDEMLQRDISENGITPSTPTALASQQSYIAGYEAFPWDASTLPTFHEDLPSPVISQPPTSLPTINPEYLSSPSRSNALHVPSSDQNSVARRLSDSAEATQAASMSKTSPDVTNNLQSVPLEQTGLVVITHSQASEGACPNVNDTKKASTFTDVHLRGVSSSLGSQDSSGGILQHLRKLTLENEKLHARVEELESAMATMRRRFASERDELHSRIKELELVPARIQRRLKNLVVTLKAAHGQSRTPEERRQLYTEFVNDMEALGEEDDSLQS</sequence>
<accession>A0A139I3F5</accession>
<dbReference type="EMBL" id="LFZO01000361">
    <property type="protein sequence ID" value="KXT09219.1"/>
    <property type="molecule type" value="Genomic_DNA"/>
</dbReference>
<gene>
    <name evidence="3" type="ORF">AC579_3500</name>
</gene>